<dbReference type="EMBL" id="CAACVI010000005">
    <property type="protein sequence ID" value="VEN73237.1"/>
    <property type="molecule type" value="Genomic_DNA"/>
</dbReference>
<dbReference type="Pfam" id="PF08011">
    <property type="entry name" value="PDDEXK_9"/>
    <property type="match status" value="1"/>
</dbReference>
<gene>
    <name evidence="3" type="ORF">EPICR_130054</name>
</gene>
<evidence type="ECO:0000256" key="1">
    <source>
        <dbReference type="SAM" id="Coils"/>
    </source>
</evidence>
<evidence type="ECO:0000259" key="2">
    <source>
        <dbReference type="Pfam" id="PF09820"/>
    </source>
</evidence>
<dbReference type="PANTHER" id="PTHR34825:SF1">
    <property type="entry name" value="AAA-ATPASE-LIKE DOMAIN-CONTAINING PROTEIN"/>
    <property type="match status" value="1"/>
</dbReference>
<organism evidence="3">
    <name type="scientific">uncultured Desulfobacteraceae bacterium</name>
    <dbReference type="NCBI Taxonomy" id="218296"/>
    <lineage>
        <taxon>Bacteria</taxon>
        <taxon>Pseudomonadati</taxon>
        <taxon>Thermodesulfobacteriota</taxon>
        <taxon>Desulfobacteria</taxon>
        <taxon>Desulfobacterales</taxon>
        <taxon>Desulfobacteraceae</taxon>
        <taxon>environmental samples</taxon>
    </lineage>
</organism>
<dbReference type="PANTHER" id="PTHR34825">
    <property type="entry name" value="CONSERVED PROTEIN, WITH A WEAK D-GALACTARATE DEHYDRATASE/ALTRONATE HYDROLASE DOMAIN"/>
    <property type="match status" value="1"/>
</dbReference>
<dbReference type="Pfam" id="PF09820">
    <property type="entry name" value="AAA-ATPase_like"/>
    <property type="match status" value="1"/>
</dbReference>
<feature type="domain" description="AAA-ATPase-like" evidence="2">
    <location>
        <begin position="5"/>
        <end position="234"/>
    </location>
</feature>
<protein>
    <submittedName>
        <fullName evidence="3">PD-(D/E)XK nuclease superfamily protein</fullName>
    </submittedName>
</protein>
<dbReference type="AlphaFoldDB" id="A0A484HJ65"/>
<proteinExistence type="predicted"/>
<feature type="coiled-coil region" evidence="1">
    <location>
        <begin position="147"/>
        <end position="174"/>
    </location>
</feature>
<dbReference type="InterPro" id="IPR012547">
    <property type="entry name" value="PDDEXK_9"/>
</dbReference>
<reference evidence="3" key="1">
    <citation type="submission" date="2019-01" db="EMBL/GenBank/DDBJ databases">
        <authorList>
            <consortium name="Genoscope - CEA"/>
            <person name="William W."/>
        </authorList>
    </citation>
    <scope>NUCLEOTIDE SEQUENCE</scope>
    <source>
        <strain evidence="3">CR-1</strain>
    </source>
</reference>
<evidence type="ECO:0000313" key="3">
    <source>
        <dbReference type="EMBL" id="VEN73237.1"/>
    </source>
</evidence>
<accession>A0A484HJ65</accession>
<keyword evidence="1" id="KW-0175">Coiled coil</keyword>
<sequence>MKELPVGISDFKKIMEEGLYFVDKSLFIKEILDKKIDAFLLPRPRRFGKTINLTMLRWFFEIAENRQEQNARRKLFSGLAIEQESAFEEHFAKYPVIYLTFKNISNKSFEAASIKIKSLIAEEFARHDYLLESDALSESEKKKFANIISEEAELAIYEDSLKKLTKRLHEYHGQKPLVLIDEYDTPIHSAFHYGYYDDCVNFFKGFLGAGLKDNTDIFKSVITGILRIARESIFSELNNLSVFSIVSQRFSGQFGLTQKEVEKILDGYDLKNRIKDVEKWYDGYIFGETKIYNPWSIVNFVSRVEEGFKPYWINTSSNELIKDLIKNSSQSVKSQLNDLLKDNPVIMEINENISFESIEYDEISVYSFLLFCGYLKAFDKERKNHKDYFKLLIPNFEVKQNFETIILKWIKQSSFENDKLQMMLHALVTGDVETFEYILSMFVLETLSYFDTAGRNVEKVYQAFILGMLVNLSNEYDVTSEKESGFGRYDVAVVPKDKSKLAIIMEFKTINEFKEETKDQALNSAMEQLNERRYETAILKQGVKNFKKLAVVFDGKRCWAKEGS</sequence>
<dbReference type="InterPro" id="IPR018631">
    <property type="entry name" value="AAA-ATPase-like_dom"/>
</dbReference>
<name>A0A484HJ65_9BACT</name>